<evidence type="ECO:0000256" key="5">
    <source>
        <dbReference type="ARBA" id="ARBA00022801"/>
    </source>
</evidence>
<dbReference type="FunFam" id="3.40.50.1820:FF:000226">
    <property type="entry name" value="Carboxypeptidase"/>
    <property type="match status" value="2"/>
</dbReference>
<dbReference type="InterPro" id="IPR033124">
    <property type="entry name" value="Ser_caboxypep_his_AS"/>
</dbReference>
<gene>
    <name evidence="8" type="ORF">L203_102517</name>
</gene>
<dbReference type="PANTHER" id="PTHR11802">
    <property type="entry name" value="SERINE PROTEASE FAMILY S10 SERINE CARBOXYPEPTIDASE"/>
    <property type="match status" value="1"/>
</dbReference>
<comment type="similarity">
    <text evidence="1 7">Belongs to the peptidase S10 family.</text>
</comment>
<feature type="signal peptide" evidence="7">
    <location>
        <begin position="1"/>
        <end position="18"/>
    </location>
</feature>
<dbReference type="GO" id="GO:0006508">
    <property type="term" value="P:proteolysis"/>
    <property type="evidence" value="ECO:0007669"/>
    <property type="project" value="UniProtKB-KW"/>
</dbReference>
<dbReference type="KEGG" id="cdep:91086729"/>
<dbReference type="SUPFAM" id="SSF53474">
    <property type="entry name" value="alpha/beta-Hydrolases"/>
    <property type="match status" value="1"/>
</dbReference>
<evidence type="ECO:0000256" key="2">
    <source>
        <dbReference type="ARBA" id="ARBA00022645"/>
    </source>
</evidence>
<keyword evidence="4 7" id="KW-0732">Signal</keyword>
<evidence type="ECO:0000256" key="1">
    <source>
        <dbReference type="ARBA" id="ARBA00009431"/>
    </source>
</evidence>
<dbReference type="PROSITE" id="PS00131">
    <property type="entry name" value="CARBOXYPEPT_SER_SER"/>
    <property type="match status" value="1"/>
</dbReference>
<dbReference type="PRINTS" id="PR00724">
    <property type="entry name" value="CRBOXYPTASEC"/>
</dbReference>
<protein>
    <recommendedName>
        <fullName evidence="7">Carboxypeptidase</fullName>
        <ecNumber evidence="7">3.4.16.-</ecNumber>
    </recommendedName>
</protein>
<keyword evidence="2 7" id="KW-0121">Carboxypeptidase</keyword>
<evidence type="ECO:0000256" key="3">
    <source>
        <dbReference type="ARBA" id="ARBA00022670"/>
    </source>
</evidence>
<accession>A0A1E3IDQ4</accession>
<reference evidence="8" key="1">
    <citation type="submission" date="2016-06" db="EMBL/GenBank/DDBJ databases">
        <authorList>
            <person name="Cuomo C."/>
            <person name="Litvintseva A."/>
            <person name="Heitman J."/>
            <person name="Chen Y."/>
            <person name="Sun S."/>
            <person name="Springer D."/>
            <person name="Dromer F."/>
            <person name="Young S."/>
            <person name="Zeng Q."/>
            <person name="Chapman S."/>
            <person name="Gujja S."/>
            <person name="Saif S."/>
            <person name="Birren B."/>
        </authorList>
    </citation>
    <scope>NUCLEOTIDE SEQUENCE</scope>
    <source>
        <strain evidence="8">CBS 7841</strain>
    </source>
</reference>
<dbReference type="Pfam" id="PF00450">
    <property type="entry name" value="Peptidase_S10"/>
    <property type="match status" value="1"/>
</dbReference>
<dbReference type="PANTHER" id="PTHR11802:SF113">
    <property type="entry name" value="SERINE CARBOXYPEPTIDASE CTSA-4.1"/>
    <property type="match status" value="1"/>
</dbReference>
<evidence type="ECO:0000313" key="8">
    <source>
        <dbReference type="EMBL" id="WVN87339.1"/>
    </source>
</evidence>
<evidence type="ECO:0000256" key="7">
    <source>
        <dbReference type="RuleBase" id="RU361156"/>
    </source>
</evidence>
<dbReference type="VEuPathDB" id="FungiDB:L203_03875"/>
<dbReference type="RefSeq" id="XP_066068039.1">
    <property type="nucleotide sequence ID" value="XM_066211942.1"/>
</dbReference>
<dbReference type="GO" id="GO:0000324">
    <property type="term" value="C:fungal-type vacuole"/>
    <property type="evidence" value="ECO:0007669"/>
    <property type="project" value="TreeGrafter"/>
</dbReference>
<dbReference type="Proteomes" id="UP000094043">
    <property type="component" value="Chromosome 3"/>
</dbReference>
<evidence type="ECO:0000256" key="6">
    <source>
        <dbReference type="ARBA" id="ARBA00023180"/>
    </source>
</evidence>
<proteinExistence type="inferred from homology"/>
<dbReference type="EC" id="3.4.16.-" evidence="7"/>
<dbReference type="EMBL" id="CP143786">
    <property type="protein sequence ID" value="WVN87339.1"/>
    <property type="molecule type" value="Genomic_DNA"/>
</dbReference>
<dbReference type="GeneID" id="91086729"/>
<dbReference type="OrthoDB" id="443318at2759"/>
<sequence>MRLLLLNIVVTLAPSSLAIQLPHIPSPQEAISVAEAVFHPHERLNPSAYDNVAVTEMSHASDLGLTSVGNEFTTLTSKRYPNHQVRIKSTTGWCDPNVRSYSGYLDVGYGKDLFFNFFESRSNPAKDPVVMWINGGPGCSSGLGLYMELGPCSIKDAHPKGVNDTTVNPFAWNEVANVFFLDEPIGVGFSHARNGQTISTTEEASVDIQAFVSIFFETFKEFEGRAFHMAGESYGGRYLPVFASAIIDGNKQLIREDKTPINLKSIMIGNGVTDYFTTTESYFPYQCTIHGDLVEPVQTISACVSMAEAVPKCAKFARKGCLESHDYTTCSMAISYCEEMLGGTFLSAGVNPYDVSMPCSAEELSNSLCYPVTNRIGAYLDLPDVRQVLGVDKKQGNWSSCDDLVFNRFSQSLDSTGKTWLYVAGLLERGVRVLNYVGVLDFICNHIANEMWMERMEWTGKVGYNAAQFEEWNVDGHRAGEFKTHGNLTMLKIRGAGHMVPYDKPKEALTMFKAWLEAESL</sequence>
<reference evidence="8" key="3">
    <citation type="submission" date="2024-01" db="EMBL/GenBank/DDBJ databases">
        <authorList>
            <person name="Coelho M.A."/>
            <person name="David-Palma M."/>
            <person name="Shea T."/>
            <person name="Sun S."/>
            <person name="Cuomo C.A."/>
            <person name="Heitman J."/>
        </authorList>
    </citation>
    <scope>NUCLEOTIDE SEQUENCE</scope>
    <source>
        <strain evidence="8">CBS 7841</strain>
    </source>
</reference>
<organism evidence="8 9">
    <name type="scientific">Cryptococcus depauperatus CBS 7841</name>
    <dbReference type="NCBI Taxonomy" id="1295531"/>
    <lineage>
        <taxon>Eukaryota</taxon>
        <taxon>Fungi</taxon>
        <taxon>Dikarya</taxon>
        <taxon>Basidiomycota</taxon>
        <taxon>Agaricomycotina</taxon>
        <taxon>Tremellomycetes</taxon>
        <taxon>Tremellales</taxon>
        <taxon>Cryptococcaceae</taxon>
        <taxon>Cryptococcus</taxon>
    </lineage>
</organism>
<dbReference type="PROSITE" id="PS00560">
    <property type="entry name" value="CARBOXYPEPT_SER_HIS"/>
    <property type="match status" value="1"/>
</dbReference>
<keyword evidence="5 7" id="KW-0378">Hydrolase</keyword>
<dbReference type="Gene3D" id="1.10.287.410">
    <property type="match status" value="1"/>
</dbReference>
<name>A0A1E3IDQ4_9TREE</name>
<feature type="chain" id="PRO_5042620741" description="Carboxypeptidase" evidence="7">
    <location>
        <begin position="19"/>
        <end position="521"/>
    </location>
</feature>
<dbReference type="GO" id="GO:0004185">
    <property type="term" value="F:serine-type carboxypeptidase activity"/>
    <property type="evidence" value="ECO:0007669"/>
    <property type="project" value="UniProtKB-UniRule"/>
</dbReference>
<evidence type="ECO:0000256" key="4">
    <source>
        <dbReference type="ARBA" id="ARBA00022729"/>
    </source>
</evidence>
<dbReference type="InterPro" id="IPR018202">
    <property type="entry name" value="Ser_caboxypep_ser_AS"/>
</dbReference>
<dbReference type="InterPro" id="IPR029058">
    <property type="entry name" value="AB_hydrolase_fold"/>
</dbReference>
<dbReference type="InterPro" id="IPR001563">
    <property type="entry name" value="Peptidase_S10"/>
</dbReference>
<reference evidence="8" key="2">
    <citation type="journal article" date="2022" name="Elife">
        <title>Obligate sexual reproduction of a homothallic fungus closely related to the Cryptococcus pathogenic species complex.</title>
        <authorList>
            <person name="Passer A.R."/>
            <person name="Clancey S.A."/>
            <person name="Shea T."/>
            <person name="David-Palma M."/>
            <person name="Averette A.F."/>
            <person name="Boekhout T."/>
            <person name="Porcel B.M."/>
            <person name="Nowrousian M."/>
            <person name="Cuomo C.A."/>
            <person name="Sun S."/>
            <person name="Heitman J."/>
            <person name="Coelho M.A."/>
        </authorList>
    </citation>
    <scope>NUCLEOTIDE SEQUENCE</scope>
    <source>
        <strain evidence="8">CBS 7841</strain>
    </source>
</reference>
<dbReference type="Gene3D" id="3.40.50.1820">
    <property type="entry name" value="alpha/beta hydrolase"/>
    <property type="match status" value="1"/>
</dbReference>
<evidence type="ECO:0000313" key="9">
    <source>
        <dbReference type="Proteomes" id="UP000094043"/>
    </source>
</evidence>
<dbReference type="AlphaFoldDB" id="A0A1E3IDQ4"/>
<keyword evidence="3 7" id="KW-0645">Protease</keyword>
<keyword evidence="9" id="KW-1185">Reference proteome</keyword>
<keyword evidence="6" id="KW-0325">Glycoprotein</keyword>